<dbReference type="OrthoDB" id="198977at2759"/>
<reference evidence="2" key="1">
    <citation type="journal article" date="2019" name="Environ. Microbiol.">
        <title>Fungal ecological strategies reflected in gene transcription - a case study of two litter decomposers.</title>
        <authorList>
            <person name="Barbi F."/>
            <person name="Kohler A."/>
            <person name="Barry K."/>
            <person name="Baskaran P."/>
            <person name="Daum C."/>
            <person name="Fauchery L."/>
            <person name="Ihrmark K."/>
            <person name="Kuo A."/>
            <person name="LaButti K."/>
            <person name="Lipzen A."/>
            <person name="Morin E."/>
            <person name="Grigoriev I.V."/>
            <person name="Henrissat B."/>
            <person name="Lindahl B."/>
            <person name="Martin F."/>
        </authorList>
    </citation>
    <scope>NUCLEOTIDE SEQUENCE</scope>
    <source>
        <strain evidence="2">JB14</strain>
    </source>
</reference>
<feature type="transmembrane region" description="Helical" evidence="1">
    <location>
        <begin position="206"/>
        <end position="227"/>
    </location>
</feature>
<proteinExistence type="predicted"/>
<dbReference type="EMBL" id="ML769728">
    <property type="protein sequence ID" value="KAE9388753.1"/>
    <property type="molecule type" value="Genomic_DNA"/>
</dbReference>
<dbReference type="Proteomes" id="UP000799118">
    <property type="component" value="Unassembled WGS sequence"/>
</dbReference>
<name>A0A6A4GTM0_9AGAR</name>
<evidence type="ECO:0000313" key="3">
    <source>
        <dbReference type="Proteomes" id="UP000799118"/>
    </source>
</evidence>
<sequence length="229" mass="25136">MFFTVYELQTLTYCEQGQDSYVFTCCLIEIALASNAPTNLKTQALHLLPANLKTPLLKLIITPYMPIPETNGKEWDRLEAASALDALVEWRLNTAAVGVFENFVRKEEIKYTIISPMVIPEGADPSQLPPIPLLQALSMSPETSGPLDHVLVSLAHFASLLFSHLLCSPPRCKTLAQSIKPQPPTQIPSSAAGSSSFFVPTTVVQLFWLSVPLVHVALMILASYVMIQS</sequence>
<keyword evidence="1" id="KW-1133">Transmembrane helix</keyword>
<evidence type="ECO:0000256" key="1">
    <source>
        <dbReference type="SAM" id="Phobius"/>
    </source>
</evidence>
<keyword evidence="1" id="KW-0472">Membrane</keyword>
<keyword evidence="3" id="KW-1185">Reference proteome</keyword>
<keyword evidence="1" id="KW-0812">Transmembrane</keyword>
<dbReference type="AlphaFoldDB" id="A0A6A4GTM0"/>
<organism evidence="2 3">
    <name type="scientific">Gymnopus androsaceus JB14</name>
    <dbReference type="NCBI Taxonomy" id="1447944"/>
    <lineage>
        <taxon>Eukaryota</taxon>
        <taxon>Fungi</taxon>
        <taxon>Dikarya</taxon>
        <taxon>Basidiomycota</taxon>
        <taxon>Agaricomycotina</taxon>
        <taxon>Agaricomycetes</taxon>
        <taxon>Agaricomycetidae</taxon>
        <taxon>Agaricales</taxon>
        <taxon>Marasmiineae</taxon>
        <taxon>Omphalotaceae</taxon>
        <taxon>Gymnopus</taxon>
    </lineage>
</organism>
<gene>
    <name evidence="2" type="ORF">BT96DRAFT_1003887</name>
</gene>
<accession>A0A6A4GTM0</accession>
<evidence type="ECO:0000313" key="2">
    <source>
        <dbReference type="EMBL" id="KAE9388753.1"/>
    </source>
</evidence>
<dbReference type="InterPro" id="IPR011989">
    <property type="entry name" value="ARM-like"/>
</dbReference>
<dbReference type="Gene3D" id="1.25.10.10">
    <property type="entry name" value="Leucine-rich Repeat Variant"/>
    <property type="match status" value="1"/>
</dbReference>
<protein>
    <submittedName>
        <fullName evidence="2">Uncharacterized protein</fullName>
    </submittedName>
</protein>